<dbReference type="RefSeq" id="WP_011940773.1">
    <property type="nucleotide sequence ID" value="NC_009483.1"/>
</dbReference>
<evidence type="ECO:0000256" key="1">
    <source>
        <dbReference type="SAM" id="Coils"/>
    </source>
</evidence>
<dbReference type="InterPro" id="IPR038765">
    <property type="entry name" value="Papain-like_cys_pep_sf"/>
</dbReference>
<dbReference type="STRING" id="351605.Gura_3992"/>
<sequence>MFRKYSRTIAAVILCFFTWTSGGVFSIANAAQVEARKAKTQRQEKKPEGAEEKFSKVTGEMEAILADPKEDIEAKKGRLRLKKAEVDALDTDIRKQFAETEKRLKDAKLPAEILERHRRFVKHYDDNLAELKGNIERVEKAKDKKEAEAEIEKTRKHLEKVKAPTRHQPLDPNNLPHRQPKVIKREPRLKKEEFERDLKKDKNAWRNEKRIMVASAGSLAGLLTSSMVNAVTPPTAADLAETVDVQLTPEIRAKALELGNNPVKIYEWVRNNAEYEPYYGSLKGAQQTLMEKSGNNYDQASLLIALLRAANIPAKYVTGTIEIPIERVMSWIGVKDPTTAANILATGGIPAKAGVSGGKISTIRLEHVWVEAYVNMYPSFGAKNGPGNAWTPIDPSFKEHELNTSVDMSKIVKFNESDYLRAQSKLPPSLTYLFALEDYHTANYQGGMYEMFYLKKIKEHEFGVFLGTLPYKTVVVGSKFASIDTLLRHKISIGLRDPTTDDATAITKDVCELTGKQITVSYTPATDQDSAVMTNYGGLLKTPAYLIKVKARVKVDDTVVLEGPPIGMGESLKLNLQFSTPGSFGDSIETEMAAGLYYNIGLSALNVASKQALGGLDNSENLVGTFYDSINSGDNQVGKVLHNIGLQYFTHTNNASKVLEGVMHIYNTRAVNAGFVSVSAKYREFFGLMVSPPIISGLVIDIPRYIQSPFSIIGDKEQEKAFTKIQGLNSSYFEHAIWESFSGIDSVSTVKLLQLANEAGQTIYTINSANVSQTLPLLNQTQQVKDDIQNAVAAGKEVTIPGSKITRNEWSGTGFIVRNPDTGEGAYMISNGLAGGGSTSSPSSISLLGRLLSRQYAALALGKPANQFALNRGIGRWIGAGYDEIMIFAIGGMLLSKGFIPRHEYTFSKEELLSLINRPDNWIVYYSGHGNTSPDYGDMLIPGYDKDGKPEYVYSGDITKANARVVFLDSCRSGDRGSFMNSFGVDNLVFMGWTHSVEYFESGDFAFDWWRSFISGKSAAISAAGIADGKYVTPSSDANEPYVVIKGGSLTLDSL</sequence>
<dbReference type="AlphaFoldDB" id="A5G8L8"/>
<evidence type="ECO:0000256" key="2">
    <source>
        <dbReference type="SAM" id="SignalP"/>
    </source>
</evidence>
<feature type="signal peptide" evidence="2">
    <location>
        <begin position="1"/>
        <end position="30"/>
    </location>
</feature>
<feature type="domain" description="Transglutaminase-like" evidence="3">
    <location>
        <begin position="247"/>
        <end position="395"/>
    </location>
</feature>
<dbReference type="InterPro" id="IPR002931">
    <property type="entry name" value="Transglutaminase-like"/>
</dbReference>
<proteinExistence type="predicted"/>
<dbReference type="OrthoDB" id="5482258at2"/>
<organism evidence="4 5">
    <name type="scientific">Geotalea uraniireducens (strain Rf4)</name>
    <name type="common">Geobacter uraniireducens</name>
    <dbReference type="NCBI Taxonomy" id="351605"/>
    <lineage>
        <taxon>Bacteria</taxon>
        <taxon>Pseudomonadati</taxon>
        <taxon>Thermodesulfobacteriota</taxon>
        <taxon>Desulfuromonadia</taxon>
        <taxon>Geobacterales</taxon>
        <taxon>Geobacteraceae</taxon>
        <taxon>Geotalea</taxon>
    </lineage>
</organism>
<name>A5G8L8_GEOUR</name>
<dbReference type="KEGG" id="gur:Gura_3992"/>
<dbReference type="Gene3D" id="3.10.620.30">
    <property type="match status" value="1"/>
</dbReference>
<protein>
    <recommendedName>
        <fullName evidence="3">Transglutaminase-like domain-containing protein</fullName>
    </recommendedName>
</protein>
<evidence type="ECO:0000313" key="4">
    <source>
        <dbReference type="EMBL" id="ABQ28136.1"/>
    </source>
</evidence>
<dbReference type="SUPFAM" id="SSF54001">
    <property type="entry name" value="Cysteine proteinases"/>
    <property type="match status" value="1"/>
</dbReference>
<feature type="coiled-coil region" evidence="1">
    <location>
        <begin position="121"/>
        <end position="157"/>
    </location>
</feature>
<keyword evidence="1" id="KW-0175">Coiled coil</keyword>
<reference evidence="4 5" key="1">
    <citation type="submission" date="2007-05" db="EMBL/GenBank/DDBJ databases">
        <title>Complete sequence of Geobacter uraniireducens Rf4.</title>
        <authorList>
            <consortium name="US DOE Joint Genome Institute"/>
            <person name="Copeland A."/>
            <person name="Lucas S."/>
            <person name="Lapidus A."/>
            <person name="Barry K."/>
            <person name="Detter J.C."/>
            <person name="Glavina del Rio T."/>
            <person name="Hammon N."/>
            <person name="Israni S."/>
            <person name="Dalin E."/>
            <person name="Tice H."/>
            <person name="Pitluck S."/>
            <person name="Chertkov O."/>
            <person name="Brettin T."/>
            <person name="Bruce D."/>
            <person name="Han C."/>
            <person name="Schmutz J."/>
            <person name="Larimer F."/>
            <person name="Land M."/>
            <person name="Hauser L."/>
            <person name="Kyrpides N."/>
            <person name="Mikhailova N."/>
            <person name="Shelobolina E."/>
            <person name="Aklujkar M."/>
            <person name="Lovley D."/>
            <person name="Richardson P."/>
        </authorList>
    </citation>
    <scope>NUCLEOTIDE SEQUENCE [LARGE SCALE GENOMIC DNA]</scope>
    <source>
        <strain evidence="4 5">Rf4</strain>
    </source>
</reference>
<dbReference type="Proteomes" id="UP000006695">
    <property type="component" value="Chromosome"/>
</dbReference>
<accession>A5G8L8</accession>
<evidence type="ECO:0000313" key="5">
    <source>
        <dbReference type="Proteomes" id="UP000006695"/>
    </source>
</evidence>
<dbReference type="Pfam" id="PF01841">
    <property type="entry name" value="Transglut_core"/>
    <property type="match status" value="1"/>
</dbReference>
<keyword evidence="2" id="KW-0732">Signal</keyword>
<dbReference type="EMBL" id="CP000698">
    <property type="protein sequence ID" value="ABQ28136.1"/>
    <property type="molecule type" value="Genomic_DNA"/>
</dbReference>
<keyword evidence="5" id="KW-1185">Reference proteome</keyword>
<dbReference type="HOGENOM" id="CLU_010639_0_0_7"/>
<evidence type="ECO:0000259" key="3">
    <source>
        <dbReference type="Pfam" id="PF01841"/>
    </source>
</evidence>
<gene>
    <name evidence="4" type="ordered locus">Gura_3992</name>
</gene>
<feature type="chain" id="PRO_5002683411" description="Transglutaminase-like domain-containing protein" evidence="2">
    <location>
        <begin position="31"/>
        <end position="1055"/>
    </location>
</feature>